<sequence length="60" mass="6873">MPPDWQKGFKLNPDESESRLVEIANGKFDWTLDFGFEYIKNGFIIGINGLGLALGYDFMR</sequence>
<feature type="transmembrane region" description="Helical" evidence="1">
    <location>
        <begin position="38"/>
        <end position="59"/>
    </location>
</feature>
<evidence type="ECO:0000256" key="1">
    <source>
        <dbReference type="SAM" id="Phobius"/>
    </source>
</evidence>
<dbReference type="RefSeq" id="WP_123662837.1">
    <property type="nucleotide sequence ID" value="NZ_RARA01000024.1"/>
</dbReference>
<gene>
    <name evidence="2" type="ORF">EDM02_02710</name>
</gene>
<reference evidence="2 3" key="1">
    <citation type="submission" date="2018-09" db="EMBL/GenBank/DDBJ databases">
        <title>Comparative Genomics of Wolbachia-Cardinium Dual Endosymbiosis in a Plant-Parasitic Nematode.</title>
        <authorList>
            <person name="Brown A.M.V."/>
            <person name="Wasala S.K."/>
            <person name="Howe D.K."/>
            <person name="Peetz A.B."/>
            <person name="Zasada I.A."/>
            <person name="Denver D.R."/>
        </authorList>
    </citation>
    <scope>NUCLEOTIDE SEQUENCE [LARGE SCALE GENOMIC DNA]</scope>
    <source>
        <strain evidence="2 3">Pp_1</strain>
    </source>
</reference>
<evidence type="ECO:0000313" key="3">
    <source>
        <dbReference type="Proteomes" id="UP000270927"/>
    </source>
</evidence>
<keyword evidence="1" id="KW-0472">Membrane</keyword>
<dbReference type="Proteomes" id="UP000270927">
    <property type="component" value="Unassembled WGS sequence"/>
</dbReference>
<dbReference type="EMBL" id="RARA01000024">
    <property type="protein sequence ID" value="ROT47327.1"/>
    <property type="molecule type" value="Genomic_DNA"/>
</dbReference>
<keyword evidence="3" id="KW-1185">Reference proteome</keyword>
<keyword evidence="1" id="KW-1133">Transmembrane helix</keyword>
<protein>
    <submittedName>
        <fullName evidence="2">Uncharacterized protein</fullName>
    </submittedName>
</protein>
<comment type="caution">
    <text evidence="2">The sequence shown here is derived from an EMBL/GenBank/DDBJ whole genome shotgun (WGS) entry which is preliminary data.</text>
</comment>
<accession>A0A3N2QBZ1</accession>
<organism evidence="2 3">
    <name type="scientific">Candidatus Cardinium hertigii</name>
    <dbReference type="NCBI Taxonomy" id="247481"/>
    <lineage>
        <taxon>Bacteria</taxon>
        <taxon>Pseudomonadati</taxon>
        <taxon>Bacteroidota</taxon>
        <taxon>Cytophagia</taxon>
        <taxon>Cytophagales</taxon>
        <taxon>Amoebophilaceae</taxon>
        <taxon>Candidatus Cardinium</taxon>
    </lineage>
</organism>
<evidence type="ECO:0000313" key="2">
    <source>
        <dbReference type="EMBL" id="ROT47327.1"/>
    </source>
</evidence>
<proteinExistence type="predicted"/>
<dbReference type="AlphaFoldDB" id="A0A3N2QBZ1"/>
<name>A0A3N2QBZ1_9BACT</name>
<keyword evidence="1" id="KW-0812">Transmembrane</keyword>